<evidence type="ECO:0000313" key="1">
    <source>
        <dbReference type="EMBL" id="PRQ49633.1"/>
    </source>
</evidence>
<organism evidence="1 2">
    <name type="scientific">Rosa chinensis</name>
    <name type="common">China rose</name>
    <dbReference type="NCBI Taxonomy" id="74649"/>
    <lineage>
        <taxon>Eukaryota</taxon>
        <taxon>Viridiplantae</taxon>
        <taxon>Streptophyta</taxon>
        <taxon>Embryophyta</taxon>
        <taxon>Tracheophyta</taxon>
        <taxon>Spermatophyta</taxon>
        <taxon>Magnoliopsida</taxon>
        <taxon>eudicotyledons</taxon>
        <taxon>Gunneridae</taxon>
        <taxon>Pentapetalae</taxon>
        <taxon>rosids</taxon>
        <taxon>fabids</taxon>
        <taxon>Rosales</taxon>
        <taxon>Rosaceae</taxon>
        <taxon>Rosoideae</taxon>
        <taxon>Rosoideae incertae sedis</taxon>
        <taxon>Rosa</taxon>
    </lineage>
</organism>
<reference evidence="1 2" key="1">
    <citation type="journal article" date="2018" name="Nat. Genet.">
        <title>The Rosa genome provides new insights in the design of modern roses.</title>
        <authorList>
            <person name="Bendahmane M."/>
        </authorList>
    </citation>
    <scope>NUCLEOTIDE SEQUENCE [LARGE SCALE GENOMIC DNA]</scope>
    <source>
        <strain evidence="2">cv. Old Blush</strain>
    </source>
</reference>
<evidence type="ECO:0008006" key="3">
    <source>
        <dbReference type="Google" id="ProtNLM"/>
    </source>
</evidence>
<dbReference type="EMBL" id="PDCK01000040">
    <property type="protein sequence ID" value="PRQ49633.1"/>
    <property type="molecule type" value="Genomic_DNA"/>
</dbReference>
<keyword evidence="2" id="KW-1185">Reference proteome</keyword>
<evidence type="ECO:0000313" key="2">
    <source>
        <dbReference type="Proteomes" id="UP000238479"/>
    </source>
</evidence>
<dbReference type="Proteomes" id="UP000238479">
    <property type="component" value="Chromosome 2"/>
</dbReference>
<comment type="caution">
    <text evidence="1">The sequence shown here is derived from an EMBL/GenBank/DDBJ whole genome shotgun (WGS) entry which is preliminary data.</text>
</comment>
<name>A0A2P6RT70_ROSCH</name>
<accession>A0A2P6RT70</accession>
<dbReference type="AlphaFoldDB" id="A0A2P6RT70"/>
<protein>
    <recommendedName>
        <fullName evidence="3">Pentatricopeptide</fullName>
    </recommendedName>
</protein>
<sequence>MTIANALVDGYGNCWNVNASKQVFDEMIWRSEVRLTLQSVSLKQWWREGGVSMIQFHSFVIF</sequence>
<proteinExistence type="predicted"/>
<gene>
    <name evidence="1" type="ORF">RchiOBHm_Chr2g0124101</name>
</gene>
<dbReference type="Gramene" id="PRQ49633">
    <property type="protein sequence ID" value="PRQ49633"/>
    <property type="gene ID" value="RchiOBHm_Chr2g0124101"/>
</dbReference>